<evidence type="ECO:0000259" key="3">
    <source>
        <dbReference type="PROSITE" id="PS51029"/>
    </source>
</evidence>
<dbReference type="InterPro" id="IPR039353">
    <property type="entry name" value="TF_Adf1"/>
</dbReference>
<dbReference type="GO" id="GO:0006357">
    <property type="term" value="P:regulation of transcription by RNA polymerase II"/>
    <property type="evidence" value="ECO:0007669"/>
    <property type="project" value="TreeGrafter"/>
</dbReference>
<organism evidence="6 7">
    <name type="scientific">Acropora cervicornis</name>
    <name type="common">Staghorn coral</name>
    <dbReference type="NCBI Taxonomy" id="6130"/>
    <lineage>
        <taxon>Eukaryota</taxon>
        <taxon>Metazoa</taxon>
        <taxon>Cnidaria</taxon>
        <taxon>Anthozoa</taxon>
        <taxon>Hexacorallia</taxon>
        <taxon>Scleractinia</taxon>
        <taxon>Astrocoeniina</taxon>
        <taxon>Acroporidae</taxon>
        <taxon>Acropora</taxon>
    </lineage>
</organism>
<sequence length="293" mass="33276">MATQINEKLAESVRNYPCLYDKKSADFKDKNKKALAWSDVAKEVGLQNGDEACKLFQYLRNKYSRDKKKIEGKKVSGSSTDEVREAKVEASEMYSFLSWLDPYVQPRKTSSNYVINVDTDNENQEDGDDERPDTPSDMSSSSVKEPSLNSTNIVKPKKRKARNHDLSERLQEAELGAFKAIGESLKRKEQTTPKDEDVLFGELLVTQIKQLKPEVKLVVKMEIHNLLYKHLLAHNSTETQPSYYMLNTVGPNATNEYPPPTATTSANTEVSHGLDYGVPNYPVGYFFNKYRQT</sequence>
<dbReference type="PANTHER" id="PTHR12243:SF60">
    <property type="entry name" value="SI:CH211-15D5.12-RELATED"/>
    <property type="match status" value="1"/>
</dbReference>
<feature type="region of interest" description="Disordered" evidence="2">
    <location>
        <begin position="119"/>
        <end position="164"/>
    </location>
</feature>
<reference evidence="6" key="1">
    <citation type="journal article" date="2023" name="G3 (Bethesda)">
        <title>Whole genome assembly and annotation of the endangered Caribbean coral Acropora cervicornis.</title>
        <authorList>
            <person name="Selwyn J.D."/>
            <person name="Vollmer S.V."/>
        </authorList>
    </citation>
    <scope>NUCLEOTIDE SEQUENCE</scope>
    <source>
        <strain evidence="6">K2</strain>
    </source>
</reference>
<evidence type="ECO:0000313" key="5">
    <source>
        <dbReference type="EMBL" id="KAK2547760.1"/>
    </source>
</evidence>
<dbReference type="SMART" id="SM00595">
    <property type="entry name" value="MADF"/>
    <property type="match status" value="1"/>
</dbReference>
<evidence type="ECO:0000313" key="6">
    <source>
        <dbReference type="EMBL" id="KAK2567580.1"/>
    </source>
</evidence>
<evidence type="ECO:0000259" key="4">
    <source>
        <dbReference type="PROSITE" id="PS51031"/>
    </source>
</evidence>
<dbReference type="PANTHER" id="PTHR12243">
    <property type="entry name" value="MADF DOMAIN TRANSCRIPTION FACTOR"/>
    <property type="match status" value="1"/>
</dbReference>
<dbReference type="AlphaFoldDB" id="A0AAD9QUZ4"/>
<dbReference type="PROSITE" id="PS51029">
    <property type="entry name" value="MADF"/>
    <property type="match status" value="1"/>
</dbReference>
<proteinExistence type="predicted"/>
<reference evidence="6" key="2">
    <citation type="journal article" date="2023" name="Science">
        <title>Genomic signatures of disease resistance in endangered staghorn corals.</title>
        <authorList>
            <person name="Vollmer S.V."/>
            <person name="Selwyn J.D."/>
            <person name="Despard B.A."/>
            <person name="Roesel C.L."/>
        </authorList>
    </citation>
    <scope>NUCLEOTIDE SEQUENCE</scope>
    <source>
        <strain evidence="6">K2</strain>
    </source>
</reference>
<dbReference type="PROSITE" id="PS51031">
    <property type="entry name" value="BESS"/>
    <property type="match status" value="1"/>
</dbReference>
<evidence type="ECO:0000313" key="7">
    <source>
        <dbReference type="Proteomes" id="UP001249851"/>
    </source>
</evidence>
<feature type="compositionally biased region" description="Acidic residues" evidence="2">
    <location>
        <begin position="119"/>
        <end position="131"/>
    </location>
</feature>
<accession>A0AAD9QUZ4</accession>
<comment type="subcellular location">
    <subcellularLocation>
        <location evidence="1">Nucleus</location>
    </subcellularLocation>
</comment>
<feature type="domain" description="MADF" evidence="3">
    <location>
        <begin position="8"/>
        <end position="102"/>
    </location>
</feature>
<keyword evidence="7" id="KW-1185">Reference proteome</keyword>
<dbReference type="GO" id="GO:0005667">
    <property type="term" value="C:transcription regulator complex"/>
    <property type="evidence" value="ECO:0007669"/>
    <property type="project" value="TreeGrafter"/>
</dbReference>
<gene>
    <name evidence="6" type="ORF">P5673_008418</name>
    <name evidence="5" type="ORF">P5673_032164</name>
</gene>
<keyword evidence="1" id="KW-0539">Nucleus</keyword>
<dbReference type="GO" id="GO:0003677">
    <property type="term" value="F:DNA binding"/>
    <property type="evidence" value="ECO:0007669"/>
    <property type="project" value="InterPro"/>
</dbReference>
<evidence type="ECO:0000256" key="1">
    <source>
        <dbReference type="PROSITE-ProRule" id="PRU00371"/>
    </source>
</evidence>
<comment type="caution">
    <text evidence="6">The sequence shown here is derived from an EMBL/GenBank/DDBJ whole genome shotgun (WGS) entry which is preliminary data.</text>
</comment>
<dbReference type="InterPro" id="IPR004210">
    <property type="entry name" value="BESS_motif"/>
</dbReference>
<dbReference type="EMBL" id="JARQWQ010000168">
    <property type="protein sequence ID" value="KAK2547760.1"/>
    <property type="molecule type" value="Genomic_DNA"/>
</dbReference>
<evidence type="ECO:0000256" key="2">
    <source>
        <dbReference type="SAM" id="MobiDB-lite"/>
    </source>
</evidence>
<dbReference type="GO" id="GO:0005634">
    <property type="term" value="C:nucleus"/>
    <property type="evidence" value="ECO:0007669"/>
    <property type="project" value="UniProtKB-SubCell"/>
</dbReference>
<feature type="compositionally biased region" description="Polar residues" evidence="2">
    <location>
        <begin position="136"/>
        <end position="153"/>
    </location>
</feature>
<feature type="domain" description="BESS" evidence="4">
    <location>
        <begin position="194"/>
        <end position="233"/>
    </location>
</feature>
<dbReference type="EMBL" id="JARQWQ010000014">
    <property type="protein sequence ID" value="KAK2567580.1"/>
    <property type="molecule type" value="Genomic_DNA"/>
</dbReference>
<dbReference type="Pfam" id="PF10545">
    <property type="entry name" value="MADF_DNA_bdg"/>
    <property type="match status" value="1"/>
</dbReference>
<name>A0AAD9QUZ4_ACRCE</name>
<protein>
    <recommendedName>
        <fullName evidence="8">MADF domain-containing protein</fullName>
    </recommendedName>
</protein>
<evidence type="ECO:0008006" key="8">
    <source>
        <dbReference type="Google" id="ProtNLM"/>
    </source>
</evidence>
<dbReference type="Proteomes" id="UP001249851">
    <property type="component" value="Unassembled WGS sequence"/>
</dbReference>
<dbReference type="InterPro" id="IPR006578">
    <property type="entry name" value="MADF-dom"/>
</dbReference>